<evidence type="ECO:0000313" key="2">
    <source>
        <dbReference type="EMBL" id="KAF7837883.1"/>
    </source>
</evidence>
<evidence type="ECO:0000313" key="3">
    <source>
        <dbReference type="Proteomes" id="UP000634136"/>
    </source>
</evidence>
<feature type="region of interest" description="Disordered" evidence="1">
    <location>
        <begin position="204"/>
        <end position="242"/>
    </location>
</feature>
<protein>
    <submittedName>
        <fullName evidence="2">Peroxidase 54</fullName>
    </submittedName>
</protein>
<feature type="compositionally biased region" description="Basic and acidic residues" evidence="1">
    <location>
        <begin position="226"/>
        <end position="236"/>
    </location>
</feature>
<evidence type="ECO:0000256" key="1">
    <source>
        <dbReference type="SAM" id="MobiDB-lite"/>
    </source>
</evidence>
<proteinExistence type="predicted"/>
<keyword evidence="2" id="KW-0560">Oxidoreductase</keyword>
<name>A0A834X5E9_9FABA</name>
<organism evidence="2 3">
    <name type="scientific">Senna tora</name>
    <dbReference type="NCBI Taxonomy" id="362788"/>
    <lineage>
        <taxon>Eukaryota</taxon>
        <taxon>Viridiplantae</taxon>
        <taxon>Streptophyta</taxon>
        <taxon>Embryophyta</taxon>
        <taxon>Tracheophyta</taxon>
        <taxon>Spermatophyta</taxon>
        <taxon>Magnoliopsida</taxon>
        <taxon>eudicotyledons</taxon>
        <taxon>Gunneridae</taxon>
        <taxon>Pentapetalae</taxon>
        <taxon>rosids</taxon>
        <taxon>fabids</taxon>
        <taxon>Fabales</taxon>
        <taxon>Fabaceae</taxon>
        <taxon>Caesalpinioideae</taxon>
        <taxon>Cassia clade</taxon>
        <taxon>Senna</taxon>
    </lineage>
</organism>
<dbReference type="EMBL" id="JAAIUW010000003">
    <property type="protein sequence ID" value="KAF7837883.1"/>
    <property type="molecule type" value="Genomic_DNA"/>
</dbReference>
<dbReference type="Proteomes" id="UP000634136">
    <property type="component" value="Unassembled WGS sequence"/>
</dbReference>
<dbReference type="AlphaFoldDB" id="A0A834X5E9"/>
<keyword evidence="2" id="KW-0575">Peroxidase</keyword>
<reference evidence="2" key="1">
    <citation type="submission" date="2020-09" db="EMBL/GenBank/DDBJ databases">
        <title>Genome-Enabled Discovery of Anthraquinone Biosynthesis in Senna tora.</title>
        <authorList>
            <person name="Kang S.-H."/>
            <person name="Pandey R.P."/>
            <person name="Lee C.-M."/>
            <person name="Sim J.-S."/>
            <person name="Jeong J.-T."/>
            <person name="Choi B.-S."/>
            <person name="Jung M."/>
            <person name="Ginzburg D."/>
            <person name="Zhao K."/>
            <person name="Won S.Y."/>
            <person name="Oh T.-J."/>
            <person name="Yu Y."/>
            <person name="Kim N.-H."/>
            <person name="Lee O.R."/>
            <person name="Lee T.-H."/>
            <person name="Bashyal P."/>
            <person name="Kim T.-S."/>
            <person name="Lee W.-H."/>
            <person name="Kawkins C."/>
            <person name="Kim C.-K."/>
            <person name="Kim J.S."/>
            <person name="Ahn B.O."/>
            <person name="Rhee S.Y."/>
            <person name="Sohng J.K."/>
        </authorList>
    </citation>
    <scope>NUCLEOTIDE SEQUENCE</scope>
    <source>
        <tissue evidence="2">Leaf</tissue>
    </source>
</reference>
<gene>
    <name evidence="2" type="ORF">G2W53_006365</name>
</gene>
<keyword evidence="3" id="KW-1185">Reference proteome</keyword>
<sequence length="255" mass="27945">MLSAWLDDEKKQSIVENVGRLRAPIEEQKCKPKSEEPYEATLPYSDATLKKTNQMKHPTSTGNAKNRRAEATASYEHRLICAFACVSRACYFKWRTFESFCNVLPLSHQKLNKTFGNPLFYSYNNSRADIAHFDHGLREGSEESGLVSSKSIDDVYGVGARTGKQLLVTLKQPIARLEVGVIVVVEFIGCGEVQVSEISPGSILGTQPSQSGEKLPWASSSQNDGDLSRNGEDVGARDGGGTSIFEGSLDVVHDI</sequence>
<accession>A0A834X5E9</accession>
<dbReference type="GO" id="GO:0004601">
    <property type="term" value="F:peroxidase activity"/>
    <property type="evidence" value="ECO:0007669"/>
    <property type="project" value="UniProtKB-KW"/>
</dbReference>
<feature type="compositionally biased region" description="Polar residues" evidence="1">
    <location>
        <begin position="204"/>
        <end position="225"/>
    </location>
</feature>
<comment type="caution">
    <text evidence="2">The sequence shown here is derived from an EMBL/GenBank/DDBJ whole genome shotgun (WGS) entry which is preliminary data.</text>
</comment>